<dbReference type="OMA" id="FMNWIHT"/>
<proteinExistence type="predicted"/>
<dbReference type="Proteomes" id="UP000030686">
    <property type="component" value="Unassembled WGS sequence"/>
</dbReference>
<keyword evidence="2" id="KW-1185">Reference proteome</keyword>
<sequence length="308" mass="34449">MFVPDAEDPGSRFQGEPYFNMAPVAPAPAQFGLGYFGPPSVDPSPVAYGPCKPPPIYPVLLGPSLLSQIIEPSSESASRMVDGWPVFHPQFGYYLGLRPIDLQSFVPASFPYLPSPSYASFPGEPVEIPGNKSGECLAAHRKFMNWIHTVYYSSKSPETFVQAWQRALKDMKQAFGPPYLPTIFILNQFLAAVSVNPDTIPWVESLHFEKGSLPASILDEAFADFLEFEAYRLGNQQSPLSNLGTDVANVYQIENLAKHYCPFHLRLTMHPIEECFRNPQNTKRRRKWRRKQARMAAALEAENGGGYD</sequence>
<reference evidence="1" key="1">
    <citation type="journal article" date="2014" name="Nat. Commun.">
        <title>Multiple recent horizontal transfers of a large genomic region in cheese making fungi.</title>
        <authorList>
            <person name="Cheeseman K."/>
            <person name="Ropars J."/>
            <person name="Renault P."/>
            <person name="Dupont J."/>
            <person name="Gouzy J."/>
            <person name="Branca A."/>
            <person name="Abraham A.L."/>
            <person name="Ceppi M."/>
            <person name="Conseiller E."/>
            <person name="Debuchy R."/>
            <person name="Malagnac F."/>
            <person name="Goarin A."/>
            <person name="Silar P."/>
            <person name="Lacoste S."/>
            <person name="Sallet E."/>
            <person name="Bensimon A."/>
            <person name="Giraud T."/>
            <person name="Brygoo Y."/>
        </authorList>
    </citation>
    <scope>NUCLEOTIDE SEQUENCE [LARGE SCALE GENOMIC DNA]</scope>
    <source>
        <strain evidence="1">FM164</strain>
    </source>
</reference>
<evidence type="ECO:0000313" key="2">
    <source>
        <dbReference type="Proteomes" id="UP000030686"/>
    </source>
</evidence>
<name>W6QB08_PENRF</name>
<evidence type="ECO:0000313" key="1">
    <source>
        <dbReference type="EMBL" id="CDM33650.1"/>
    </source>
</evidence>
<dbReference type="OrthoDB" id="4347372at2759"/>
<gene>
    <name evidence="1" type="ORF">PROQFM164_S03g000374</name>
</gene>
<accession>W6QB08</accession>
<dbReference type="EMBL" id="HG792017">
    <property type="protein sequence ID" value="CDM33650.1"/>
    <property type="molecule type" value="Genomic_DNA"/>
</dbReference>
<dbReference type="AlphaFoldDB" id="W6QB08"/>
<organism evidence="1 2">
    <name type="scientific">Penicillium roqueforti (strain FM164)</name>
    <dbReference type="NCBI Taxonomy" id="1365484"/>
    <lineage>
        <taxon>Eukaryota</taxon>
        <taxon>Fungi</taxon>
        <taxon>Dikarya</taxon>
        <taxon>Ascomycota</taxon>
        <taxon>Pezizomycotina</taxon>
        <taxon>Eurotiomycetes</taxon>
        <taxon>Eurotiomycetidae</taxon>
        <taxon>Eurotiales</taxon>
        <taxon>Aspergillaceae</taxon>
        <taxon>Penicillium</taxon>
    </lineage>
</organism>
<protein>
    <submittedName>
        <fullName evidence="1">Uncharacterized protein</fullName>
    </submittedName>
</protein>